<evidence type="ECO:0000259" key="1">
    <source>
        <dbReference type="PROSITE" id="PS51186"/>
    </source>
</evidence>
<accession>A0A1E5CE48</accession>
<evidence type="ECO:0000313" key="3">
    <source>
        <dbReference type="Proteomes" id="UP000095039"/>
    </source>
</evidence>
<dbReference type="CDD" id="cd04301">
    <property type="entry name" value="NAT_SF"/>
    <property type="match status" value="1"/>
</dbReference>
<dbReference type="GO" id="GO:0016747">
    <property type="term" value="F:acyltransferase activity, transferring groups other than amino-acyl groups"/>
    <property type="evidence" value="ECO:0007669"/>
    <property type="project" value="InterPro"/>
</dbReference>
<proteinExistence type="predicted"/>
<protein>
    <submittedName>
        <fullName evidence="2">GNAT family N-acetyltransferase</fullName>
    </submittedName>
</protein>
<dbReference type="PROSITE" id="PS51186">
    <property type="entry name" value="GNAT"/>
    <property type="match status" value="1"/>
</dbReference>
<dbReference type="AlphaFoldDB" id="A0A1E5CE48"/>
<dbReference type="Proteomes" id="UP000095039">
    <property type="component" value="Unassembled WGS sequence"/>
</dbReference>
<reference evidence="2 3" key="1">
    <citation type="journal article" date="2012" name="Science">
        <title>Ecological populations of bacteria act as socially cohesive units of antibiotic production and resistance.</title>
        <authorList>
            <person name="Cordero O.X."/>
            <person name="Wildschutte H."/>
            <person name="Kirkup B."/>
            <person name="Proehl S."/>
            <person name="Ngo L."/>
            <person name="Hussain F."/>
            <person name="Le Roux F."/>
            <person name="Mincer T."/>
            <person name="Polz M.F."/>
        </authorList>
    </citation>
    <scope>NUCLEOTIDE SEQUENCE [LARGE SCALE GENOMIC DNA]</scope>
    <source>
        <strain evidence="2 3">FF-454</strain>
    </source>
</reference>
<dbReference type="InterPro" id="IPR000182">
    <property type="entry name" value="GNAT_dom"/>
</dbReference>
<sequence>MVSLEKLKPDHENEIRKITLGDEQAKYTALPDAFLSSDRGNAEHFVVMLDGVVVGYFKIERDFSTQRNACDENAIGLRKFAIDLNQQGKGLGKAAVLLLGKMAKEHFPEADWLYLTVNCKNTVAYQCYLKGGFEDTHERYLGGPNGPQHIMRLEI</sequence>
<comment type="caution">
    <text evidence="2">The sequence shown here is derived from an EMBL/GenBank/DDBJ whole genome shotgun (WGS) entry which is preliminary data.</text>
</comment>
<dbReference type="InterPro" id="IPR016181">
    <property type="entry name" value="Acyl_CoA_acyltransferase"/>
</dbReference>
<keyword evidence="3" id="KW-1185">Reference proteome</keyword>
<dbReference type="Pfam" id="PF00583">
    <property type="entry name" value="Acetyltransf_1"/>
    <property type="match status" value="1"/>
</dbReference>
<evidence type="ECO:0000313" key="2">
    <source>
        <dbReference type="EMBL" id="OEE63798.1"/>
    </source>
</evidence>
<gene>
    <name evidence="2" type="ORF">A1OK_18490</name>
</gene>
<feature type="domain" description="N-acetyltransferase" evidence="1">
    <location>
        <begin position="2"/>
        <end position="155"/>
    </location>
</feature>
<dbReference type="RefSeq" id="WP_016958076.1">
    <property type="nucleotide sequence ID" value="NZ_AJWN02000014.1"/>
</dbReference>
<name>A0A1E5CE48_9GAMM</name>
<dbReference type="Gene3D" id="3.40.630.30">
    <property type="match status" value="1"/>
</dbReference>
<organism evidence="2 3">
    <name type="scientific">Enterovibrio norvegicus FF-454</name>
    <dbReference type="NCBI Taxonomy" id="1185651"/>
    <lineage>
        <taxon>Bacteria</taxon>
        <taxon>Pseudomonadati</taxon>
        <taxon>Pseudomonadota</taxon>
        <taxon>Gammaproteobacteria</taxon>
        <taxon>Vibrionales</taxon>
        <taxon>Vibrionaceae</taxon>
        <taxon>Enterovibrio</taxon>
    </lineage>
</organism>
<dbReference type="SUPFAM" id="SSF55729">
    <property type="entry name" value="Acyl-CoA N-acyltransferases (Nat)"/>
    <property type="match status" value="1"/>
</dbReference>
<dbReference type="EMBL" id="AJWN02000014">
    <property type="protein sequence ID" value="OEE63798.1"/>
    <property type="molecule type" value="Genomic_DNA"/>
</dbReference>